<accession>A0ABU3B4T4</accession>
<dbReference type="InterPro" id="IPR005650">
    <property type="entry name" value="BlaI_family"/>
</dbReference>
<dbReference type="SUPFAM" id="SSF46785">
    <property type="entry name" value="Winged helix' DNA-binding domain"/>
    <property type="match status" value="1"/>
</dbReference>
<dbReference type="PIRSF" id="PIRSF019455">
    <property type="entry name" value="CopR_AtkY"/>
    <property type="match status" value="1"/>
</dbReference>
<reference evidence="5 6" key="1">
    <citation type="submission" date="2023-09" db="EMBL/GenBank/DDBJ databases">
        <authorList>
            <person name="Rey-Velasco X."/>
        </authorList>
    </citation>
    <scope>NUCLEOTIDE SEQUENCE [LARGE SCALE GENOMIC DNA]</scope>
    <source>
        <strain evidence="5 6">P385</strain>
    </source>
</reference>
<gene>
    <name evidence="5" type="ORF">RM531_03210</name>
</gene>
<name>A0ABU3B4T4_9GAMM</name>
<dbReference type="InterPro" id="IPR036390">
    <property type="entry name" value="WH_DNA-bd_sf"/>
</dbReference>
<evidence type="ECO:0000313" key="6">
    <source>
        <dbReference type="Proteomes" id="UP001259982"/>
    </source>
</evidence>
<keyword evidence="4" id="KW-0804">Transcription</keyword>
<comment type="similarity">
    <text evidence="1">Belongs to the BlaI transcriptional regulatory family.</text>
</comment>
<protein>
    <submittedName>
        <fullName evidence="5">BlaI/MecI/CopY family transcriptional regulator</fullName>
    </submittedName>
</protein>
<dbReference type="EMBL" id="JAVRHY010000002">
    <property type="protein sequence ID" value="MDT0617469.1"/>
    <property type="molecule type" value="Genomic_DNA"/>
</dbReference>
<dbReference type="InterPro" id="IPR036388">
    <property type="entry name" value="WH-like_DNA-bd_sf"/>
</dbReference>
<proteinExistence type="inferred from homology"/>
<organism evidence="5 6">
    <name type="scientific">Spectribacter acetivorans</name>
    <dbReference type="NCBI Taxonomy" id="3075603"/>
    <lineage>
        <taxon>Bacteria</taxon>
        <taxon>Pseudomonadati</taxon>
        <taxon>Pseudomonadota</taxon>
        <taxon>Gammaproteobacteria</taxon>
        <taxon>Salinisphaerales</taxon>
        <taxon>Salinisphaeraceae</taxon>
        <taxon>Spectribacter</taxon>
    </lineage>
</organism>
<dbReference type="Proteomes" id="UP001259982">
    <property type="component" value="Unassembled WGS sequence"/>
</dbReference>
<keyword evidence="6" id="KW-1185">Reference proteome</keyword>
<evidence type="ECO:0000256" key="2">
    <source>
        <dbReference type="ARBA" id="ARBA00023015"/>
    </source>
</evidence>
<keyword evidence="3" id="KW-0238">DNA-binding</keyword>
<dbReference type="Gene3D" id="1.10.10.10">
    <property type="entry name" value="Winged helix-like DNA-binding domain superfamily/Winged helix DNA-binding domain"/>
    <property type="match status" value="1"/>
</dbReference>
<keyword evidence="2" id="KW-0805">Transcription regulation</keyword>
<sequence length="138" mass="15559">MRNKEIHLPLGELEIEVMEQLWDAGPADVKSVHEVLGKAKQRSLNTVQSTLERLYRKGLLAREKQSRAYVYSPEVGREALLVQTMGQIANSLGAQDSGTLMASFVELAERDDPANLERLQQLIDAQRRRRDSEAGQDE</sequence>
<evidence type="ECO:0000256" key="4">
    <source>
        <dbReference type="ARBA" id="ARBA00023163"/>
    </source>
</evidence>
<evidence type="ECO:0000313" key="5">
    <source>
        <dbReference type="EMBL" id="MDT0617469.1"/>
    </source>
</evidence>
<comment type="caution">
    <text evidence="5">The sequence shown here is derived from an EMBL/GenBank/DDBJ whole genome shotgun (WGS) entry which is preliminary data.</text>
</comment>
<evidence type="ECO:0000256" key="3">
    <source>
        <dbReference type="ARBA" id="ARBA00023125"/>
    </source>
</evidence>
<dbReference type="RefSeq" id="WP_311657253.1">
    <property type="nucleotide sequence ID" value="NZ_JAVRHY010000002.1"/>
</dbReference>
<evidence type="ECO:0000256" key="1">
    <source>
        <dbReference type="ARBA" id="ARBA00011046"/>
    </source>
</evidence>
<dbReference type="Pfam" id="PF03965">
    <property type="entry name" value="Penicillinase_R"/>
    <property type="match status" value="1"/>
</dbReference>